<protein>
    <recommendedName>
        <fullName evidence="1">GPI inositol-deacylase winged helix domain-containing protein</fullName>
    </recommendedName>
</protein>
<dbReference type="PANTHER" id="PTHR10039">
    <property type="entry name" value="AMELOGENIN"/>
    <property type="match status" value="1"/>
</dbReference>
<dbReference type="Pfam" id="PF22939">
    <property type="entry name" value="WHD_GPIID"/>
    <property type="match status" value="1"/>
</dbReference>
<evidence type="ECO:0000259" key="1">
    <source>
        <dbReference type="Pfam" id="PF22939"/>
    </source>
</evidence>
<name>A0A9P9GTP1_FUSRE</name>
<dbReference type="GeneID" id="70229719"/>
<proteinExistence type="predicted"/>
<accession>A0A9P9GTP1</accession>
<dbReference type="OrthoDB" id="1577640at2759"/>
<comment type="caution">
    <text evidence="2">The sequence shown here is derived from an EMBL/GenBank/DDBJ whole genome shotgun (WGS) entry which is preliminary data.</text>
</comment>
<dbReference type="PANTHER" id="PTHR10039:SF15">
    <property type="entry name" value="NACHT DOMAIN-CONTAINING PROTEIN"/>
    <property type="match status" value="1"/>
</dbReference>
<keyword evidence="3" id="KW-1185">Reference proteome</keyword>
<organism evidence="2 3">
    <name type="scientific">Fusarium redolens</name>
    <dbReference type="NCBI Taxonomy" id="48865"/>
    <lineage>
        <taxon>Eukaryota</taxon>
        <taxon>Fungi</taxon>
        <taxon>Dikarya</taxon>
        <taxon>Ascomycota</taxon>
        <taxon>Pezizomycotina</taxon>
        <taxon>Sordariomycetes</taxon>
        <taxon>Hypocreomycetidae</taxon>
        <taxon>Hypocreales</taxon>
        <taxon>Nectriaceae</taxon>
        <taxon>Fusarium</taxon>
        <taxon>Fusarium redolens species complex</taxon>
    </lineage>
</organism>
<evidence type="ECO:0000313" key="3">
    <source>
        <dbReference type="Proteomes" id="UP000720189"/>
    </source>
</evidence>
<dbReference type="RefSeq" id="XP_046047716.1">
    <property type="nucleotide sequence ID" value="XM_046199765.1"/>
</dbReference>
<dbReference type="Proteomes" id="UP000720189">
    <property type="component" value="Unassembled WGS sequence"/>
</dbReference>
<sequence length="123" mass="14094">MTKKAVEKAIRRFQEQNPGPSEERKIHILSEAYAQAMERIRAQKAGIRQLAERTLLWITCAKRPLNTSELQHALAVELEANEFDDKNFSAVDDMVSACAGLVIIDEESKIIRLVHYTMQDYFT</sequence>
<feature type="domain" description="GPI inositol-deacylase winged helix" evidence="1">
    <location>
        <begin position="43"/>
        <end position="122"/>
    </location>
</feature>
<dbReference type="EMBL" id="JAGMUX010000011">
    <property type="protein sequence ID" value="KAH7244493.1"/>
    <property type="molecule type" value="Genomic_DNA"/>
</dbReference>
<reference evidence="2" key="1">
    <citation type="journal article" date="2021" name="Nat. Commun.">
        <title>Genetic determinants of endophytism in the Arabidopsis root mycobiome.</title>
        <authorList>
            <person name="Mesny F."/>
            <person name="Miyauchi S."/>
            <person name="Thiergart T."/>
            <person name="Pickel B."/>
            <person name="Atanasova L."/>
            <person name="Karlsson M."/>
            <person name="Huettel B."/>
            <person name="Barry K.W."/>
            <person name="Haridas S."/>
            <person name="Chen C."/>
            <person name="Bauer D."/>
            <person name="Andreopoulos W."/>
            <person name="Pangilinan J."/>
            <person name="LaButti K."/>
            <person name="Riley R."/>
            <person name="Lipzen A."/>
            <person name="Clum A."/>
            <person name="Drula E."/>
            <person name="Henrissat B."/>
            <person name="Kohler A."/>
            <person name="Grigoriev I.V."/>
            <person name="Martin F.M."/>
            <person name="Hacquard S."/>
        </authorList>
    </citation>
    <scope>NUCLEOTIDE SEQUENCE</scope>
    <source>
        <strain evidence="2">MPI-CAGE-AT-0023</strain>
    </source>
</reference>
<gene>
    <name evidence="2" type="ORF">BKA55DRAFT_692293</name>
</gene>
<dbReference type="AlphaFoldDB" id="A0A9P9GTP1"/>
<dbReference type="InterPro" id="IPR054471">
    <property type="entry name" value="GPIID_WHD"/>
</dbReference>
<evidence type="ECO:0000313" key="2">
    <source>
        <dbReference type="EMBL" id="KAH7244493.1"/>
    </source>
</evidence>